<evidence type="ECO:0000313" key="3">
    <source>
        <dbReference type="Proteomes" id="UP000035368"/>
    </source>
</evidence>
<feature type="region of interest" description="Disordered" evidence="1">
    <location>
        <begin position="121"/>
        <end position="146"/>
    </location>
</feature>
<proteinExistence type="predicted"/>
<accession>A0A0G3GS88</accession>
<evidence type="ECO:0000313" key="2">
    <source>
        <dbReference type="EMBL" id="AKK03440.1"/>
    </source>
</evidence>
<protein>
    <submittedName>
        <fullName evidence="2">Uncharacterized protein</fullName>
    </submittedName>
</protein>
<evidence type="ECO:0000256" key="1">
    <source>
        <dbReference type="SAM" id="MobiDB-lite"/>
    </source>
</evidence>
<name>A0A0G3GS88_9CORY</name>
<gene>
    <name evidence="2" type="ORF">CEPID_07950</name>
</gene>
<feature type="compositionally biased region" description="Polar residues" evidence="1">
    <location>
        <begin position="135"/>
        <end position="146"/>
    </location>
</feature>
<keyword evidence="3" id="KW-1185">Reference proteome</keyword>
<sequence>MHSSHLRKFARKNTLTFLLAFGIFLGTGLLVLHPSFGVLSAAGPSTSEYVSDSGYPDIQTKHIIDKTAQIETQYPVTSNATLNAELEAYIDATPGNKKGYELSYLNDQLLSVVVVAKLDDGSPQRTPPNDLLASGRQSPNSGRPHA</sequence>
<dbReference type="Proteomes" id="UP000035368">
    <property type="component" value="Chromosome"/>
</dbReference>
<organism evidence="2 3">
    <name type="scientific">Corynebacterium epidermidicanis</name>
    <dbReference type="NCBI Taxonomy" id="1050174"/>
    <lineage>
        <taxon>Bacteria</taxon>
        <taxon>Bacillati</taxon>
        <taxon>Actinomycetota</taxon>
        <taxon>Actinomycetes</taxon>
        <taxon>Mycobacteriales</taxon>
        <taxon>Corynebacteriaceae</taxon>
        <taxon>Corynebacterium</taxon>
    </lineage>
</organism>
<dbReference type="AlphaFoldDB" id="A0A0G3GS88"/>
<dbReference type="PATRIC" id="fig|1050174.4.peg.1600"/>
<dbReference type="EMBL" id="CP011541">
    <property type="protein sequence ID" value="AKK03440.1"/>
    <property type="molecule type" value="Genomic_DNA"/>
</dbReference>
<dbReference type="KEGG" id="cei:CEPID_07950"/>
<dbReference type="STRING" id="1050174.CEPID_07950"/>
<reference evidence="2 3" key="1">
    <citation type="submission" date="2015-05" db="EMBL/GenBank/DDBJ databases">
        <title>Complete genome sequence of Corynebacterium epidermidicanis DSM 45586, isolated from the skin of a dog suffering from pruritus.</title>
        <authorList>
            <person name="Ruckert C."/>
            <person name="Albersmeier A."/>
            <person name="Winkler A."/>
            <person name="Tauch A."/>
        </authorList>
    </citation>
    <scope>NUCLEOTIDE SEQUENCE [LARGE SCALE GENOMIC DNA]</scope>
    <source>
        <strain evidence="2 3">DSM 45586</strain>
    </source>
</reference>